<reference evidence="1 2" key="1">
    <citation type="submission" date="2019-04" db="EMBL/GenBank/DDBJ databases">
        <title>Draft genome of the big-headed turtle Platysternon megacephalum.</title>
        <authorList>
            <person name="Gong S."/>
        </authorList>
    </citation>
    <scope>NUCLEOTIDE SEQUENCE [LARGE SCALE GENOMIC DNA]</scope>
    <source>
        <strain evidence="1">DO16091913</strain>
        <tissue evidence="1">Muscle</tissue>
    </source>
</reference>
<accession>A0A4D9DYF5</accession>
<sequence>MGRIRRALTAKTRHWGVIGELNFPPQLHLAASYGGLAPVHLSCSLQQHAVNTVLLTWPMPDHGDECDRVHVTKGICRINSTLKEQRLLKSMCSPVALWCAVSDLGGHRVDPKSRD</sequence>
<organism evidence="1 2">
    <name type="scientific">Platysternon megacephalum</name>
    <name type="common">big-headed turtle</name>
    <dbReference type="NCBI Taxonomy" id="55544"/>
    <lineage>
        <taxon>Eukaryota</taxon>
        <taxon>Metazoa</taxon>
        <taxon>Chordata</taxon>
        <taxon>Craniata</taxon>
        <taxon>Vertebrata</taxon>
        <taxon>Euteleostomi</taxon>
        <taxon>Archelosauria</taxon>
        <taxon>Testudinata</taxon>
        <taxon>Testudines</taxon>
        <taxon>Cryptodira</taxon>
        <taxon>Durocryptodira</taxon>
        <taxon>Testudinoidea</taxon>
        <taxon>Platysternidae</taxon>
        <taxon>Platysternon</taxon>
    </lineage>
</organism>
<protein>
    <submittedName>
        <fullName evidence="1">Protein FAM167A</fullName>
    </submittedName>
</protein>
<reference evidence="1 2" key="2">
    <citation type="submission" date="2019-04" db="EMBL/GenBank/DDBJ databases">
        <title>The genome sequence of big-headed turtle.</title>
        <authorList>
            <person name="Gong S."/>
        </authorList>
    </citation>
    <scope>NUCLEOTIDE SEQUENCE [LARGE SCALE GENOMIC DNA]</scope>
    <source>
        <strain evidence="1">DO16091913</strain>
        <tissue evidence="1">Muscle</tissue>
    </source>
</reference>
<dbReference type="AlphaFoldDB" id="A0A4D9DYF5"/>
<dbReference type="EMBL" id="QXTE01000237">
    <property type="protein sequence ID" value="TFK01172.1"/>
    <property type="molecule type" value="Genomic_DNA"/>
</dbReference>
<dbReference type="Proteomes" id="UP000297703">
    <property type="component" value="Unassembled WGS sequence"/>
</dbReference>
<keyword evidence="2" id="KW-1185">Reference proteome</keyword>
<proteinExistence type="predicted"/>
<name>A0A4D9DYF5_9SAUR</name>
<evidence type="ECO:0000313" key="1">
    <source>
        <dbReference type="EMBL" id="TFK01172.1"/>
    </source>
</evidence>
<evidence type="ECO:0000313" key="2">
    <source>
        <dbReference type="Proteomes" id="UP000297703"/>
    </source>
</evidence>
<gene>
    <name evidence="1" type="ORF">DR999_PMT16616</name>
</gene>
<comment type="caution">
    <text evidence="1">The sequence shown here is derived from an EMBL/GenBank/DDBJ whole genome shotgun (WGS) entry which is preliminary data.</text>
</comment>